<sequence>MAKLLRLVLLNLLLAAQSVMPNYVRIVWTYDENAWINVDPFTSTGINVRVGYLYIESPVKFSVYVTYSVTDISGMNPVPVRLTSVTLGNKSISMNPSYPTPVNNKFLSGMLYLGLLFIEPIKIDDFRLTLTFNFSAL</sequence>
<keyword evidence="1" id="KW-0732">Signal</keyword>
<name>A0A7C4RVL1_9BACT</name>
<dbReference type="AlphaFoldDB" id="A0A7C4RVL1"/>
<proteinExistence type="predicted"/>
<organism evidence="2">
    <name type="scientific">Fervidobacterium thailandense</name>
    <dbReference type="NCBI Taxonomy" id="1008305"/>
    <lineage>
        <taxon>Bacteria</taxon>
        <taxon>Thermotogati</taxon>
        <taxon>Thermotogota</taxon>
        <taxon>Thermotogae</taxon>
        <taxon>Thermotogales</taxon>
        <taxon>Fervidobacteriaceae</taxon>
        <taxon>Fervidobacterium</taxon>
    </lineage>
</organism>
<comment type="caution">
    <text evidence="2">The sequence shown here is derived from an EMBL/GenBank/DDBJ whole genome shotgun (WGS) entry which is preliminary data.</text>
</comment>
<reference evidence="2" key="1">
    <citation type="journal article" date="2020" name="mSystems">
        <title>Genome- and Community-Level Interaction Insights into Carbon Utilization and Element Cycling Functions of Hydrothermarchaeota in Hydrothermal Sediment.</title>
        <authorList>
            <person name="Zhou Z."/>
            <person name="Liu Y."/>
            <person name="Xu W."/>
            <person name="Pan J."/>
            <person name="Luo Z.H."/>
            <person name="Li M."/>
        </authorList>
    </citation>
    <scope>NUCLEOTIDE SEQUENCE [LARGE SCALE GENOMIC DNA]</scope>
    <source>
        <strain evidence="2">SpSt-609</strain>
    </source>
</reference>
<gene>
    <name evidence="2" type="ORF">ENT77_01900</name>
</gene>
<protein>
    <submittedName>
        <fullName evidence="2">Uncharacterized protein</fullName>
    </submittedName>
</protein>
<evidence type="ECO:0000313" key="2">
    <source>
        <dbReference type="EMBL" id="HGU39941.1"/>
    </source>
</evidence>
<feature type="signal peptide" evidence="1">
    <location>
        <begin position="1"/>
        <end position="21"/>
    </location>
</feature>
<evidence type="ECO:0000256" key="1">
    <source>
        <dbReference type="SAM" id="SignalP"/>
    </source>
</evidence>
<feature type="chain" id="PRO_5030162399" evidence="1">
    <location>
        <begin position="22"/>
        <end position="137"/>
    </location>
</feature>
<dbReference type="EMBL" id="DSZY01000010">
    <property type="protein sequence ID" value="HGU39941.1"/>
    <property type="molecule type" value="Genomic_DNA"/>
</dbReference>
<accession>A0A7C4RVL1</accession>